<gene>
    <name evidence="2" type="ORF">NLS_LOCUS5997</name>
    <name evidence="3" type="ORF">NLS_LOCUS6000</name>
</gene>
<dbReference type="AlphaFoldDB" id="A0A3P6TVF9"/>
<dbReference type="STRING" id="42156.A0A3P6TVF9"/>
<proteinExistence type="predicted"/>
<dbReference type="OrthoDB" id="10012848at2759"/>
<name>A0A3P6TVF9_LITSI</name>
<dbReference type="OMA" id="QLMHLEC"/>
<dbReference type="Pfam" id="PF15353">
    <property type="entry name" value="HECA_N"/>
    <property type="match status" value="1"/>
</dbReference>
<evidence type="ECO:0000313" key="3">
    <source>
        <dbReference type="EMBL" id="VDK82960.1"/>
    </source>
</evidence>
<dbReference type="PROSITE" id="PS51257">
    <property type="entry name" value="PROKAR_LIPOPROTEIN"/>
    <property type="match status" value="1"/>
</dbReference>
<accession>A0A3P6TVF9</accession>
<feature type="domain" description="Headcase N-terminal" evidence="1">
    <location>
        <begin position="36"/>
        <end position="92"/>
    </location>
</feature>
<dbReference type="EMBL" id="UYRX01000493">
    <property type="protein sequence ID" value="VDK82960.1"/>
    <property type="molecule type" value="Genomic_DNA"/>
</dbReference>
<reference evidence="3 4" key="1">
    <citation type="submission" date="2018-08" db="EMBL/GenBank/DDBJ databases">
        <authorList>
            <person name="Laetsch R D."/>
            <person name="Stevens L."/>
            <person name="Kumar S."/>
            <person name="Blaxter L. M."/>
        </authorList>
    </citation>
    <scope>NUCLEOTIDE SEQUENCE [LARGE SCALE GENOMIC DNA]</scope>
</reference>
<sequence length="93" mass="10546">MNSSKDVNRKPGCSIPLSSGCLHGFPLPSSFEKGIKMKRSNTQRPYQDRLMHPECFHALNYLIKSMSDIGPARRLSNVEKRSNLWDKKGLSLI</sequence>
<evidence type="ECO:0000313" key="4">
    <source>
        <dbReference type="Proteomes" id="UP000277928"/>
    </source>
</evidence>
<dbReference type="InterPro" id="IPR054537">
    <property type="entry name" value="HECA_N"/>
</dbReference>
<evidence type="ECO:0000313" key="2">
    <source>
        <dbReference type="EMBL" id="VDK82957.1"/>
    </source>
</evidence>
<evidence type="ECO:0000259" key="1">
    <source>
        <dbReference type="Pfam" id="PF15353"/>
    </source>
</evidence>
<organism evidence="3 4">
    <name type="scientific">Litomosoides sigmodontis</name>
    <name type="common">Filarial nematode worm</name>
    <dbReference type="NCBI Taxonomy" id="42156"/>
    <lineage>
        <taxon>Eukaryota</taxon>
        <taxon>Metazoa</taxon>
        <taxon>Ecdysozoa</taxon>
        <taxon>Nematoda</taxon>
        <taxon>Chromadorea</taxon>
        <taxon>Rhabditida</taxon>
        <taxon>Spirurina</taxon>
        <taxon>Spiruromorpha</taxon>
        <taxon>Filarioidea</taxon>
        <taxon>Onchocercidae</taxon>
        <taxon>Litomosoides</taxon>
    </lineage>
</organism>
<keyword evidence="4" id="KW-1185">Reference proteome</keyword>
<dbReference type="Proteomes" id="UP000277928">
    <property type="component" value="Unassembled WGS sequence"/>
</dbReference>
<protein>
    <recommendedName>
        <fullName evidence="1">Headcase N-terminal domain-containing protein</fullName>
    </recommendedName>
</protein>
<dbReference type="EMBL" id="UYRX01000493">
    <property type="protein sequence ID" value="VDK82957.1"/>
    <property type="molecule type" value="Genomic_DNA"/>
</dbReference>